<dbReference type="Gene3D" id="2.160.10.10">
    <property type="entry name" value="Hexapeptide repeat proteins"/>
    <property type="match status" value="1"/>
</dbReference>
<dbReference type="Proteomes" id="UP000326903">
    <property type="component" value="Unassembled WGS sequence"/>
</dbReference>
<dbReference type="InterPro" id="IPR011004">
    <property type="entry name" value="Trimer_LpxA-like_sf"/>
</dbReference>
<dbReference type="GO" id="GO:0016779">
    <property type="term" value="F:nucleotidyltransferase activity"/>
    <property type="evidence" value="ECO:0007669"/>
    <property type="project" value="UniProtKB-ARBA"/>
</dbReference>
<organism evidence="3 4">
    <name type="scientific">Ginsengibacter hankyongi</name>
    <dbReference type="NCBI Taxonomy" id="2607284"/>
    <lineage>
        <taxon>Bacteria</taxon>
        <taxon>Pseudomonadati</taxon>
        <taxon>Bacteroidota</taxon>
        <taxon>Chitinophagia</taxon>
        <taxon>Chitinophagales</taxon>
        <taxon>Chitinophagaceae</taxon>
        <taxon>Ginsengibacter</taxon>
    </lineage>
</organism>
<gene>
    <name evidence="3" type="ORF">FW778_18660</name>
</gene>
<dbReference type="InterPro" id="IPR050065">
    <property type="entry name" value="GlmU-like"/>
</dbReference>
<keyword evidence="4" id="KW-1185">Reference proteome</keyword>
<comment type="caution">
    <text evidence="3">The sequence shown here is derived from an EMBL/GenBank/DDBJ whole genome shotgun (WGS) entry which is preliminary data.</text>
</comment>
<dbReference type="PANTHER" id="PTHR43584:SF9">
    <property type="entry name" value="TRANSFERASE HEXAPEPTIDE REPEAT CONTAINING PROTEIN"/>
    <property type="match status" value="1"/>
</dbReference>
<dbReference type="NCBIfam" id="TIGR03991">
    <property type="entry name" value="alt_bact_glmU"/>
    <property type="match status" value="1"/>
</dbReference>
<dbReference type="AlphaFoldDB" id="A0A5J5ID89"/>
<evidence type="ECO:0000313" key="3">
    <source>
        <dbReference type="EMBL" id="KAA9036635.1"/>
    </source>
</evidence>
<name>A0A5J5ID89_9BACT</name>
<sequence length="349" mass="39002">MNILLDDLPFNESLYPFGTVKSMVHIRIGILTILEKWQFILPGKVFISSQQPADSDASLFIKIPANIIPSTNFLRQINKEKSLIPSTDDCKILHYPWQIFEYNNWAIQQDFELITRDRQSKNISSTNQLIHTENIFVEEGANVNYSILNATDGPIYIGKNAEILEGNLIRGPFALCEGSRLKMGSKIYGATTIGPYCLAGGEIKNSLLMSYSNKAHDGYLGDSIIGSWCNIGAGSSNSNLKNTAGIVKMWSRQKNDFLNAGYKGGLIMGDYSRCAINTSFNTGTVAGVSCNIFGNNLLPKFIDDFTWGNEKYIFEKAISDINNWKKLKGLEITEEEIVSLKKIYNTKEK</sequence>
<keyword evidence="1 3" id="KW-0808">Transferase</keyword>
<accession>A0A5J5ID89</accession>
<evidence type="ECO:0000313" key="4">
    <source>
        <dbReference type="Proteomes" id="UP000326903"/>
    </source>
</evidence>
<dbReference type="EMBL" id="VYQF01000007">
    <property type="protein sequence ID" value="KAA9036635.1"/>
    <property type="molecule type" value="Genomic_DNA"/>
</dbReference>
<evidence type="ECO:0000256" key="1">
    <source>
        <dbReference type="ARBA" id="ARBA00022679"/>
    </source>
</evidence>
<dbReference type="Pfam" id="PF13562">
    <property type="entry name" value="NTP_transf_4"/>
    <property type="match status" value="1"/>
</dbReference>
<proteinExistence type="predicted"/>
<dbReference type="InterPro" id="IPR023917">
    <property type="entry name" value="Bifunctiontional_GlmU_bac-type"/>
</dbReference>
<evidence type="ECO:0000256" key="2">
    <source>
        <dbReference type="ARBA" id="ARBA00023315"/>
    </source>
</evidence>
<reference evidence="3 4" key="1">
    <citation type="submission" date="2019-09" db="EMBL/GenBank/DDBJ databases">
        <title>Draft genome sequence of Ginsengibacter sp. BR5-29.</title>
        <authorList>
            <person name="Im W.-T."/>
        </authorList>
    </citation>
    <scope>NUCLEOTIDE SEQUENCE [LARGE SCALE GENOMIC DNA]</scope>
    <source>
        <strain evidence="3 4">BR5-29</strain>
    </source>
</reference>
<keyword evidence="2" id="KW-0012">Acyltransferase</keyword>
<dbReference type="RefSeq" id="WP_150416376.1">
    <property type="nucleotide sequence ID" value="NZ_VYQF01000007.1"/>
</dbReference>
<protein>
    <submittedName>
        <fullName evidence="3">Glucose-1-phosphate thymidylyltransferase</fullName>
    </submittedName>
</protein>
<dbReference type="SUPFAM" id="SSF51161">
    <property type="entry name" value="Trimeric LpxA-like enzymes"/>
    <property type="match status" value="1"/>
</dbReference>
<dbReference type="PANTHER" id="PTHR43584">
    <property type="entry name" value="NUCLEOTIDYL TRANSFERASE"/>
    <property type="match status" value="1"/>
</dbReference>
<dbReference type="GO" id="GO:0016746">
    <property type="term" value="F:acyltransferase activity"/>
    <property type="evidence" value="ECO:0007669"/>
    <property type="project" value="UniProtKB-KW"/>
</dbReference>